<evidence type="ECO:0000256" key="2">
    <source>
        <dbReference type="SAM" id="Coils"/>
    </source>
</evidence>
<dbReference type="InterPro" id="IPR050804">
    <property type="entry name" value="MCC"/>
</dbReference>
<dbReference type="SUPFAM" id="SSF49599">
    <property type="entry name" value="TRAF domain-like"/>
    <property type="match status" value="2"/>
</dbReference>
<dbReference type="PROSITE" id="PS50144">
    <property type="entry name" value="MATH"/>
    <property type="match status" value="2"/>
</dbReference>
<evidence type="ECO:0000259" key="3">
    <source>
        <dbReference type="PROSITE" id="PS50144"/>
    </source>
</evidence>
<organism evidence="4 5">
    <name type="scientific">Eutrema salsugineum</name>
    <name type="common">Saltwater cress</name>
    <name type="synonym">Sisymbrium salsugineum</name>
    <dbReference type="NCBI Taxonomy" id="72664"/>
    <lineage>
        <taxon>Eukaryota</taxon>
        <taxon>Viridiplantae</taxon>
        <taxon>Streptophyta</taxon>
        <taxon>Embryophyta</taxon>
        <taxon>Tracheophyta</taxon>
        <taxon>Spermatophyta</taxon>
        <taxon>Magnoliopsida</taxon>
        <taxon>eudicotyledons</taxon>
        <taxon>Gunneridae</taxon>
        <taxon>Pentapetalae</taxon>
        <taxon>rosids</taxon>
        <taxon>malvids</taxon>
        <taxon>Brassicales</taxon>
        <taxon>Brassicaceae</taxon>
        <taxon>Eutremeae</taxon>
        <taxon>Eutrema</taxon>
    </lineage>
</organism>
<reference evidence="4 5" key="1">
    <citation type="journal article" date="2013" name="Front. Plant Sci.">
        <title>The Reference Genome of the Halophytic Plant Eutrema salsugineum.</title>
        <authorList>
            <person name="Yang R."/>
            <person name="Jarvis D.E."/>
            <person name="Chen H."/>
            <person name="Beilstein M.A."/>
            <person name="Grimwood J."/>
            <person name="Jenkins J."/>
            <person name="Shu S."/>
            <person name="Prochnik S."/>
            <person name="Xin M."/>
            <person name="Ma C."/>
            <person name="Schmutz J."/>
            <person name="Wing R.A."/>
            <person name="Mitchell-Olds T."/>
            <person name="Schumaker K.S."/>
            <person name="Wang X."/>
        </authorList>
    </citation>
    <scope>NUCLEOTIDE SEQUENCE [LARGE SCALE GENOMIC DNA]</scope>
</reference>
<evidence type="ECO:0000313" key="5">
    <source>
        <dbReference type="Proteomes" id="UP000030689"/>
    </source>
</evidence>
<dbReference type="eggNOG" id="KOG1987">
    <property type="taxonomic scope" value="Eukaryota"/>
</dbReference>
<dbReference type="OMA" id="CEWYLEV"/>
<dbReference type="AlphaFoldDB" id="V4MCP0"/>
<dbReference type="CDD" id="cd00121">
    <property type="entry name" value="MATH"/>
    <property type="match status" value="2"/>
</dbReference>
<dbReference type="PANTHER" id="PTHR46236:SF12">
    <property type="entry name" value="MATH DOMAIN-CONTAINING PROTEIN"/>
    <property type="match status" value="1"/>
</dbReference>
<dbReference type="Proteomes" id="UP000030689">
    <property type="component" value="Unassembled WGS sequence"/>
</dbReference>
<dbReference type="EMBL" id="KI517385">
    <property type="protein sequence ID" value="ESQ52957.1"/>
    <property type="molecule type" value="Genomic_DNA"/>
</dbReference>
<feature type="domain" description="MATH" evidence="3">
    <location>
        <begin position="5"/>
        <end position="131"/>
    </location>
</feature>
<feature type="domain" description="MATH" evidence="3">
    <location>
        <begin position="435"/>
        <end position="562"/>
    </location>
</feature>
<evidence type="ECO:0000313" key="4">
    <source>
        <dbReference type="EMBL" id="ESQ52957.1"/>
    </source>
</evidence>
<feature type="coiled-coil region" evidence="2">
    <location>
        <begin position="298"/>
        <end position="427"/>
    </location>
</feature>
<dbReference type="Pfam" id="PF22486">
    <property type="entry name" value="MATH_2"/>
    <property type="match status" value="2"/>
</dbReference>
<dbReference type="InterPro" id="IPR008974">
    <property type="entry name" value="TRAF-like"/>
</dbReference>
<name>V4MCP0_EUTSA</name>
<gene>
    <name evidence="4" type="ORF">EUTSA_v10017566mg</name>
</gene>
<proteinExistence type="predicted"/>
<dbReference type="KEGG" id="eus:EUTSA_v10017566mg"/>
<evidence type="ECO:0000256" key="1">
    <source>
        <dbReference type="ARBA" id="ARBA00023054"/>
    </source>
</evidence>
<keyword evidence="1 2" id="KW-0175">Coiled coil</keyword>
<dbReference type="PANTHER" id="PTHR46236">
    <property type="entry name" value="TRAF-LIKE SUPERFAMILY PROTEIN"/>
    <property type="match status" value="1"/>
</dbReference>
<dbReference type="Gramene" id="ESQ52957">
    <property type="protein sequence ID" value="ESQ52957"/>
    <property type="gene ID" value="EUTSA_v10017566mg"/>
</dbReference>
<dbReference type="SMART" id="SM00061">
    <property type="entry name" value="MATH"/>
    <property type="match status" value="2"/>
</dbReference>
<feature type="coiled-coil region" evidence="2">
    <location>
        <begin position="705"/>
        <end position="793"/>
    </location>
</feature>
<dbReference type="PROSITE" id="PS51257">
    <property type="entry name" value="PROKAR_LIPOPROTEIN"/>
    <property type="match status" value="1"/>
</dbReference>
<sequence length="852" mass="97389">MWDQRPSFRFEIDNFLEKESVLSSQIFVSGGCEWYLEVYPKGDRLSDGHVSLYLTVGNRKSLGTGWKRSVNYYFVVLNQSDKELFRSPIGGANNLFCAEALSWGFRKTLPLSKVHGKEFSEKDTLIIEVYIKVAEALDGEGEDESEKKESVDFNGFQAFASQVNSVRKMFAEHVVKTEYKNAISNACSKLSELAEVGVKLDWLKSKLDEVSLKWKKADDADGSRVQILEERMKNLGVYCFKSKVEEILERKKLYDANGSRVQKLEERIKNLELMELGFNLDCLKSKLEEVSLERKKSYDADGSRVQKLEERVKNLELMDSGFYLDCLKSNLDWLNSKLEEVSLERKKSYDADGSRFQNLEERVKNLELNESGFELDCLKSKLEEVSLERKKSYDADESRFQQLEESFKNLQKMVSNLEVELDKENAKSSADGFFLPSFRFEIDNFSEKKAGVLSSTTFVSGGCEWYLVVYPKGDHLADGQYLSMYLSVGNPKSLGAGWKRIANYYFRVLNQSDKELYRSSIVKATTFCAENSVWGKRKTLPLSKFQEKGFLEKDRLIIEVYIQVVEAVDGEGGDVSDKNKTAIINGFQVFASQVTSARKLFAEHPDIAKDFKPKNHAVKTAYMNVLLNLINKLEKPPKSLSETKLNKACSELSELINVGFKLDWLKLKLEEVSLEKKKSDAEGSLSQQLEERVKNLELMELGFKLDSLNAKLDEVSLERKKSDNADESRVQKLEKRVRNLELDSGFKLDCLDTNLALVSLERKKASDANESRIQQLEERIKDLRFKLDRLNTKLVDVSLERKKSDEAEGSRVQQLEESVKNIEVMVSYLNVELDKKKDKSCADGFLLVNEVA</sequence>
<dbReference type="InterPro" id="IPR002083">
    <property type="entry name" value="MATH/TRAF_dom"/>
</dbReference>
<protein>
    <recommendedName>
        <fullName evidence="3">MATH domain-containing protein</fullName>
    </recommendedName>
</protein>
<dbReference type="Gene3D" id="2.60.210.10">
    <property type="entry name" value="Apoptosis, Tumor Necrosis Factor Receptor Associated Protein 2, Chain A"/>
    <property type="match status" value="2"/>
</dbReference>
<accession>V4MCP0</accession>
<keyword evidence="5" id="KW-1185">Reference proteome</keyword>